<evidence type="ECO:0000256" key="1">
    <source>
        <dbReference type="SAM" id="Phobius"/>
    </source>
</evidence>
<comment type="caution">
    <text evidence="2">The sequence shown here is derived from an EMBL/GenBank/DDBJ whole genome shotgun (WGS) entry which is preliminary data.</text>
</comment>
<evidence type="ECO:0000313" key="3">
    <source>
        <dbReference type="Proteomes" id="UP001198200"/>
    </source>
</evidence>
<gene>
    <name evidence="2" type="ORF">LKD48_05760</name>
</gene>
<evidence type="ECO:0000313" key="2">
    <source>
        <dbReference type="EMBL" id="MCC2221154.1"/>
    </source>
</evidence>
<keyword evidence="1" id="KW-0472">Membrane</keyword>
<feature type="transmembrane region" description="Helical" evidence="1">
    <location>
        <begin position="334"/>
        <end position="354"/>
    </location>
</feature>
<feature type="transmembrane region" description="Helical" evidence="1">
    <location>
        <begin position="20"/>
        <end position="39"/>
    </location>
</feature>
<keyword evidence="3" id="KW-1185">Reference proteome</keyword>
<keyword evidence="1" id="KW-0812">Transmembrane</keyword>
<proteinExistence type="predicted"/>
<feature type="transmembrane region" description="Helical" evidence="1">
    <location>
        <begin position="289"/>
        <end position="314"/>
    </location>
</feature>
<name>A0AAE3JBU2_9FIRM</name>
<dbReference type="AlphaFoldDB" id="A0AAE3JBU2"/>
<dbReference type="EMBL" id="JAJEQN010000010">
    <property type="protein sequence ID" value="MCC2221154.1"/>
    <property type="molecule type" value="Genomic_DNA"/>
</dbReference>
<feature type="transmembrane region" description="Helical" evidence="1">
    <location>
        <begin position="374"/>
        <end position="396"/>
    </location>
</feature>
<organism evidence="2 3">
    <name type="scientific">Anthropogastromicrobium aceti</name>
    <dbReference type="NCBI Taxonomy" id="2981768"/>
    <lineage>
        <taxon>Bacteria</taxon>
        <taxon>Bacillati</taxon>
        <taxon>Bacillota</taxon>
        <taxon>Clostridia</taxon>
        <taxon>Lachnospirales</taxon>
        <taxon>Lachnospiraceae</taxon>
        <taxon>Anthropogastromicrobium</taxon>
    </lineage>
</organism>
<dbReference type="RefSeq" id="WP_308731489.1">
    <property type="nucleotide sequence ID" value="NZ_JAJEQN010000010.1"/>
</dbReference>
<reference evidence="2 3" key="1">
    <citation type="submission" date="2021-10" db="EMBL/GenBank/DDBJ databases">
        <title>Anaerobic single-cell dispensing facilitates the cultivation of human gut bacteria.</title>
        <authorList>
            <person name="Afrizal A."/>
        </authorList>
    </citation>
    <scope>NUCLEOTIDE SEQUENCE [LARGE SCALE GENOMIC DNA]</scope>
    <source>
        <strain evidence="2 3">CLA-AA-H224</strain>
    </source>
</reference>
<keyword evidence="1" id="KW-1133">Transmembrane helix</keyword>
<dbReference type="Proteomes" id="UP001198200">
    <property type="component" value="Unassembled WGS sequence"/>
</dbReference>
<protein>
    <submittedName>
        <fullName evidence="2">Uncharacterized protein</fullName>
    </submittedName>
</protein>
<sequence length="413" mass="47997">MGKIILIWRLYAARIWKEVFLMMQIFSLIIFFEASFYPFKKCIRLSRDLEACFKFDTDRILHFDPYAGIEETGEVERQYQNTAFENVVKKCEKYVERIGMISELRADIIQDAETSQIANLIVYSKDLYEMTDLKLNEGEFVEKDKNEDEIVPVVVAGKLAKEHNIGDHVLMDVNLNGEKECKIETVITGILNEEKPIITIHYGGTTRQLDTIGFYPEDMEGYSFVLAVENEKFSQIKWNYPMLFKVKEKVSVKETIEEMTKILSEYGTVNTYKTLRQQSWYWTSMEHQWEILLCILFIPVLMFGFGGYLFIHLIQTRERMAIFYLMGISRKKIFALYSAATELVIAIPVLAAMYTTNPIIKNIYNISNQAKFSVGTFLFFFVFSIVAFVVNASIFIMKKNSNAVMLISREGIE</sequence>
<accession>A0AAE3JBU2</accession>